<dbReference type="EMBL" id="DS828880">
    <property type="protein sequence ID" value="EEC12164.1"/>
    <property type="molecule type" value="Genomic_DNA"/>
</dbReference>
<dbReference type="EMBL" id="ABJB010066756">
    <property type="status" value="NOT_ANNOTATED_CDS"/>
    <property type="molecule type" value="Genomic_DNA"/>
</dbReference>
<dbReference type="PRINTS" id="PR00838">
    <property type="entry name" value="V5ALLERGEN"/>
</dbReference>
<feature type="domain" description="SCP" evidence="2">
    <location>
        <begin position="78"/>
        <end position="230"/>
    </location>
</feature>
<dbReference type="InterPro" id="IPR001283">
    <property type="entry name" value="CRISP-related"/>
</dbReference>
<dbReference type="OrthoDB" id="6503044at2759"/>
<feature type="chain" id="PRO_5010959818" evidence="1">
    <location>
        <begin position="36"/>
        <end position="232"/>
    </location>
</feature>
<evidence type="ECO:0000313" key="3">
    <source>
        <dbReference type="EMBL" id="EEC12164.1"/>
    </source>
</evidence>
<dbReference type="Gene3D" id="3.40.33.10">
    <property type="entry name" value="CAP"/>
    <property type="match status" value="1"/>
</dbReference>
<feature type="non-terminal residue" evidence="3">
    <location>
        <position position="1"/>
    </location>
</feature>
<keyword evidence="1" id="KW-0732">Signal</keyword>
<dbReference type="VEuPathDB" id="VectorBase:ISCI008900"/>
<name>B7PZZ2_IXOSC</name>
<dbReference type="PaxDb" id="6945-B7PZZ2"/>
<dbReference type="AlphaFoldDB" id="B7PZZ2"/>
<reference evidence="3 5" key="1">
    <citation type="submission" date="2008-03" db="EMBL/GenBank/DDBJ databases">
        <title>Annotation of Ixodes scapularis.</title>
        <authorList>
            <consortium name="Ixodes scapularis Genome Project Consortium"/>
            <person name="Caler E."/>
            <person name="Hannick L.I."/>
            <person name="Bidwell S."/>
            <person name="Joardar V."/>
            <person name="Thiagarajan M."/>
            <person name="Amedeo P."/>
            <person name="Galinsky K.J."/>
            <person name="Schobel S."/>
            <person name="Inman J."/>
            <person name="Hostetler J."/>
            <person name="Miller J."/>
            <person name="Hammond M."/>
            <person name="Megy K."/>
            <person name="Lawson D."/>
            <person name="Kodira C."/>
            <person name="Sutton G."/>
            <person name="Meyer J."/>
            <person name="Hill C.A."/>
            <person name="Birren B."/>
            <person name="Nene V."/>
            <person name="Collins F."/>
            <person name="Alarcon-Chaidez F."/>
            <person name="Wikel S."/>
            <person name="Strausberg R."/>
        </authorList>
    </citation>
    <scope>NUCLEOTIDE SEQUENCE [LARGE SCALE GENOMIC DNA]</scope>
    <source>
        <strain evidence="5">Wikel</strain>
        <strain evidence="3">Wikel colony</strain>
    </source>
</reference>
<dbReference type="InterPro" id="IPR035940">
    <property type="entry name" value="CAP_sf"/>
</dbReference>
<dbReference type="Pfam" id="PF00188">
    <property type="entry name" value="CAP"/>
    <property type="match status" value="1"/>
</dbReference>
<evidence type="ECO:0000313" key="5">
    <source>
        <dbReference type="Proteomes" id="UP000001555"/>
    </source>
</evidence>
<dbReference type="Proteomes" id="UP000001555">
    <property type="component" value="Unassembled WGS sequence"/>
</dbReference>
<feature type="signal peptide" evidence="1">
    <location>
        <begin position="1"/>
        <end position="35"/>
    </location>
</feature>
<keyword evidence="5" id="KW-1185">Reference proteome</keyword>
<dbReference type="CDD" id="cd05380">
    <property type="entry name" value="CAP_euk"/>
    <property type="match status" value="1"/>
</dbReference>
<dbReference type="InterPro" id="IPR014044">
    <property type="entry name" value="CAP_dom"/>
</dbReference>
<evidence type="ECO:0000256" key="1">
    <source>
        <dbReference type="SAM" id="SignalP"/>
    </source>
</evidence>
<sequence>GLRRPVPCPVPAWTARLAALTWLSALAAIAGETRPATPPQSYEDCSPLYRRYSRHHTQCLPPGKDRSCRPLQVGVSDAERELILDIHNQYRNRLASGDEMAHGLPAAADMMQLEWNEELATIAQKHASRCAIKTDCSDCRRVESFSVGQNICNYKIRSRTTPSVYWRSTIAFWYEGIKQFHPRSIDPYVYKPLYGTFTQIAWSRTWAVGCGYSLFTRDRWFIQSYVCNYGPS</sequence>
<dbReference type="SMART" id="SM00198">
    <property type="entry name" value="SCP"/>
    <property type="match status" value="1"/>
</dbReference>
<dbReference type="InterPro" id="IPR002413">
    <property type="entry name" value="V5_allergen-like"/>
</dbReference>
<dbReference type="VEuPathDB" id="VectorBase:ISCP_000486"/>
<dbReference type="PANTHER" id="PTHR10334">
    <property type="entry name" value="CYSTEINE-RICH SECRETORY PROTEIN-RELATED"/>
    <property type="match status" value="1"/>
</dbReference>
<evidence type="ECO:0000259" key="2">
    <source>
        <dbReference type="SMART" id="SM00198"/>
    </source>
</evidence>
<dbReference type="VEuPathDB" id="VectorBase:ISCW008900"/>
<gene>
    <name evidence="3" type="ORF">IscW_ISCW008900</name>
</gene>
<organism>
    <name type="scientific">Ixodes scapularis</name>
    <name type="common">Black-legged tick</name>
    <name type="synonym">Deer tick</name>
    <dbReference type="NCBI Taxonomy" id="6945"/>
    <lineage>
        <taxon>Eukaryota</taxon>
        <taxon>Metazoa</taxon>
        <taxon>Ecdysozoa</taxon>
        <taxon>Arthropoda</taxon>
        <taxon>Chelicerata</taxon>
        <taxon>Arachnida</taxon>
        <taxon>Acari</taxon>
        <taxon>Parasitiformes</taxon>
        <taxon>Ixodida</taxon>
        <taxon>Ixodoidea</taxon>
        <taxon>Ixodidae</taxon>
        <taxon>Ixodinae</taxon>
        <taxon>Ixodes</taxon>
    </lineage>
</organism>
<dbReference type="EMBL" id="ABJB010639698">
    <property type="status" value="NOT_ANNOTATED_CDS"/>
    <property type="molecule type" value="Genomic_DNA"/>
</dbReference>
<dbReference type="SUPFAM" id="SSF55797">
    <property type="entry name" value="PR-1-like"/>
    <property type="match status" value="1"/>
</dbReference>
<dbReference type="PRINTS" id="PR00837">
    <property type="entry name" value="V5TPXLIKE"/>
</dbReference>
<proteinExistence type="predicted"/>
<dbReference type="EnsemblMetazoa" id="ISCW008900-RA">
    <property type="protein sequence ID" value="ISCW008900-PA"/>
    <property type="gene ID" value="ISCW008900"/>
</dbReference>
<dbReference type="HOGENOM" id="CLU_035730_7_2_1"/>
<evidence type="ECO:0000313" key="4">
    <source>
        <dbReference type="EnsemblMetazoa" id="ISCW008900-PA"/>
    </source>
</evidence>
<accession>B7PZZ2</accession>
<protein>
    <submittedName>
        <fullName evidence="3 4">Antigen 5/SCP domain-containing protein, putative</fullName>
    </submittedName>
</protein>
<dbReference type="EMBL" id="ABJB010119960">
    <property type="status" value="NOT_ANNOTATED_CDS"/>
    <property type="molecule type" value="Genomic_DNA"/>
</dbReference>
<reference evidence="4" key="2">
    <citation type="submission" date="2020-05" db="UniProtKB">
        <authorList>
            <consortium name="EnsemblMetazoa"/>
        </authorList>
    </citation>
    <scope>IDENTIFICATION</scope>
    <source>
        <strain evidence="4">wikel</strain>
    </source>
</reference>
<dbReference type="GO" id="GO:0005615">
    <property type="term" value="C:extracellular space"/>
    <property type="evidence" value="ECO:0000318"/>
    <property type="project" value="GO_Central"/>
</dbReference>